<sequence>MRLMTSEADVTASHLFITGYGLGNVRLNCHRAMATKHRHIYADIDLLRCTVLSARHASTNNLGSYNRFGLLACSDGGSPATPWQVRKLP</sequence>
<dbReference type="AlphaFoldDB" id="A0A1N5U3T6"/>
<dbReference type="EMBL" id="FSQT01000001">
    <property type="protein sequence ID" value="SIM55474.1"/>
    <property type="molecule type" value="Genomic_DNA"/>
</dbReference>
<name>A0A1N5U3T6_9ACTN</name>
<dbReference type="Proteomes" id="UP000185124">
    <property type="component" value="Unassembled WGS sequence"/>
</dbReference>
<proteinExistence type="predicted"/>
<gene>
    <name evidence="1" type="ORF">SAMN04489832_0593</name>
</gene>
<accession>A0A1N5U3T6</accession>
<evidence type="ECO:0000313" key="1">
    <source>
        <dbReference type="EMBL" id="SIM55474.1"/>
    </source>
</evidence>
<organism evidence="1 2">
    <name type="scientific">Micromonospora cremea</name>
    <dbReference type="NCBI Taxonomy" id="709881"/>
    <lineage>
        <taxon>Bacteria</taxon>
        <taxon>Bacillati</taxon>
        <taxon>Actinomycetota</taxon>
        <taxon>Actinomycetes</taxon>
        <taxon>Micromonosporales</taxon>
        <taxon>Micromonosporaceae</taxon>
        <taxon>Micromonospora</taxon>
    </lineage>
</organism>
<protein>
    <submittedName>
        <fullName evidence="1">Uncharacterized protein</fullName>
    </submittedName>
</protein>
<keyword evidence="2" id="KW-1185">Reference proteome</keyword>
<reference evidence="2" key="1">
    <citation type="submission" date="2016-12" db="EMBL/GenBank/DDBJ databases">
        <authorList>
            <person name="Varghese N."/>
            <person name="Submissions S."/>
        </authorList>
    </citation>
    <scope>NUCLEOTIDE SEQUENCE [LARGE SCALE GENOMIC DNA]</scope>
    <source>
        <strain evidence="2">DSM 45599</strain>
    </source>
</reference>
<evidence type="ECO:0000313" key="2">
    <source>
        <dbReference type="Proteomes" id="UP000185124"/>
    </source>
</evidence>